<dbReference type="CDD" id="cd01949">
    <property type="entry name" value="GGDEF"/>
    <property type="match status" value="1"/>
</dbReference>
<dbReference type="EMBL" id="JACCCW010000001">
    <property type="protein sequence ID" value="NYF79187.1"/>
    <property type="molecule type" value="Genomic_DNA"/>
</dbReference>
<dbReference type="SUPFAM" id="SSF55073">
    <property type="entry name" value="Nucleotide cyclase"/>
    <property type="match status" value="1"/>
</dbReference>
<protein>
    <recommendedName>
        <fullName evidence="1">diguanylate cyclase</fullName>
        <ecNumber evidence="1">2.7.7.65</ecNumber>
    </recommendedName>
</protein>
<evidence type="ECO:0000313" key="5">
    <source>
        <dbReference type="Proteomes" id="UP000589520"/>
    </source>
</evidence>
<dbReference type="NCBIfam" id="TIGR00254">
    <property type="entry name" value="GGDEF"/>
    <property type="match status" value="1"/>
</dbReference>
<dbReference type="GO" id="GO:0005886">
    <property type="term" value="C:plasma membrane"/>
    <property type="evidence" value="ECO:0007669"/>
    <property type="project" value="TreeGrafter"/>
</dbReference>
<dbReference type="InterPro" id="IPR050469">
    <property type="entry name" value="Diguanylate_Cyclase"/>
</dbReference>
<reference evidence="4 5" key="1">
    <citation type="submission" date="2020-07" db="EMBL/GenBank/DDBJ databases">
        <title>Genomic Encyclopedia of Type Strains, Phase IV (KMG-V): Genome sequencing to study the core and pangenomes of soil and plant-associated prokaryotes.</title>
        <authorList>
            <person name="Whitman W."/>
        </authorList>
    </citation>
    <scope>NUCLEOTIDE SEQUENCE [LARGE SCALE GENOMIC DNA]</scope>
    <source>
        <strain evidence="4 5">X4EP2</strain>
    </source>
</reference>
<dbReference type="EC" id="2.7.7.65" evidence="1"/>
<dbReference type="SMART" id="SM00065">
    <property type="entry name" value="GAF"/>
    <property type="match status" value="1"/>
</dbReference>
<dbReference type="PANTHER" id="PTHR45138">
    <property type="entry name" value="REGULATORY COMPONENTS OF SENSORY TRANSDUCTION SYSTEM"/>
    <property type="match status" value="1"/>
</dbReference>
<proteinExistence type="predicted"/>
<evidence type="ECO:0000259" key="3">
    <source>
        <dbReference type="PROSITE" id="PS50887"/>
    </source>
</evidence>
<evidence type="ECO:0000313" key="4">
    <source>
        <dbReference type="EMBL" id="NYF79187.1"/>
    </source>
</evidence>
<dbReference type="InterPro" id="IPR003018">
    <property type="entry name" value="GAF"/>
</dbReference>
<dbReference type="InterPro" id="IPR029787">
    <property type="entry name" value="Nucleotide_cyclase"/>
</dbReference>
<feature type="domain" description="GGDEF" evidence="3">
    <location>
        <begin position="215"/>
        <end position="348"/>
    </location>
</feature>
<dbReference type="Gene3D" id="3.30.450.40">
    <property type="match status" value="1"/>
</dbReference>
<keyword evidence="5" id="KW-1185">Reference proteome</keyword>
<comment type="caution">
    <text evidence="4">The sequence shown here is derived from an EMBL/GenBank/DDBJ whole genome shotgun (WGS) entry which is preliminary data.</text>
</comment>
<name>A0A7Y9PG29_9BACT</name>
<dbReference type="GO" id="GO:1902201">
    <property type="term" value="P:negative regulation of bacterial-type flagellum-dependent cell motility"/>
    <property type="evidence" value="ECO:0007669"/>
    <property type="project" value="TreeGrafter"/>
</dbReference>
<comment type="catalytic activity">
    <reaction evidence="2">
        <text>2 GTP = 3',3'-c-di-GMP + 2 diphosphate</text>
        <dbReference type="Rhea" id="RHEA:24898"/>
        <dbReference type="ChEBI" id="CHEBI:33019"/>
        <dbReference type="ChEBI" id="CHEBI:37565"/>
        <dbReference type="ChEBI" id="CHEBI:58805"/>
        <dbReference type="EC" id="2.7.7.65"/>
    </reaction>
</comment>
<dbReference type="InterPro" id="IPR029016">
    <property type="entry name" value="GAF-like_dom_sf"/>
</dbReference>
<evidence type="ECO:0000256" key="1">
    <source>
        <dbReference type="ARBA" id="ARBA00012528"/>
    </source>
</evidence>
<dbReference type="Pfam" id="PF01590">
    <property type="entry name" value="GAF"/>
    <property type="match status" value="1"/>
</dbReference>
<dbReference type="GO" id="GO:0052621">
    <property type="term" value="F:diguanylate cyclase activity"/>
    <property type="evidence" value="ECO:0007669"/>
    <property type="project" value="UniProtKB-EC"/>
</dbReference>
<dbReference type="Proteomes" id="UP000589520">
    <property type="component" value="Unassembled WGS sequence"/>
</dbReference>
<accession>A0A7Y9PG29</accession>
<dbReference type="RefSeq" id="WP_348640812.1">
    <property type="nucleotide sequence ID" value="NZ_JACCCW010000001.1"/>
</dbReference>
<organism evidence="4 5">
    <name type="scientific">Granulicella arctica</name>
    <dbReference type="NCBI Taxonomy" id="940613"/>
    <lineage>
        <taxon>Bacteria</taxon>
        <taxon>Pseudomonadati</taxon>
        <taxon>Acidobacteriota</taxon>
        <taxon>Terriglobia</taxon>
        <taxon>Terriglobales</taxon>
        <taxon>Acidobacteriaceae</taxon>
        <taxon>Granulicella</taxon>
    </lineage>
</organism>
<dbReference type="InterPro" id="IPR043128">
    <property type="entry name" value="Rev_trsase/Diguanyl_cyclase"/>
</dbReference>
<dbReference type="PANTHER" id="PTHR45138:SF9">
    <property type="entry name" value="DIGUANYLATE CYCLASE DGCM-RELATED"/>
    <property type="match status" value="1"/>
</dbReference>
<evidence type="ECO:0000256" key="2">
    <source>
        <dbReference type="ARBA" id="ARBA00034247"/>
    </source>
</evidence>
<gene>
    <name evidence="4" type="ORF">HDF17_001474</name>
</gene>
<dbReference type="PROSITE" id="PS50887">
    <property type="entry name" value="GGDEF"/>
    <property type="match status" value="1"/>
</dbReference>
<dbReference type="InterPro" id="IPR000160">
    <property type="entry name" value="GGDEF_dom"/>
</dbReference>
<dbReference type="AlphaFoldDB" id="A0A7Y9PG29"/>
<dbReference type="SUPFAM" id="SSF55781">
    <property type="entry name" value="GAF domain-like"/>
    <property type="match status" value="1"/>
</dbReference>
<dbReference type="SMART" id="SM00267">
    <property type="entry name" value="GGDEF"/>
    <property type="match status" value="1"/>
</dbReference>
<dbReference type="Gene3D" id="3.30.70.270">
    <property type="match status" value="1"/>
</dbReference>
<dbReference type="GO" id="GO:0043709">
    <property type="term" value="P:cell adhesion involved in single-species biofilm formation"/>
    <property type="evidence" value="ECO:0007669"/>
    <property type="project" value="TreeGrafter"/>
</dbReference>
<dbReference type="Pfam" id="PF00990">
    <property type="entry name" value="GGDEF"/>
    <property type="match status" value="1"/>
</dbReference>
<sequence length="378" mass="42312">MREKRQFEVIESRQMDHLRVFHDVARALTSSLEVEEILSAIMHKMAQFFGPERWSLLMVDERNQELYYAIAVGENADSLKGLRVPLGEGVAGWVASTGNPLVVPDVSLDPHWSAYAKRHPDLNIHSIACLPVRAENRTLGVIQLLNSKLDLLSEYSISFLRILCDYAAIAIRNARSMKMIQELSITDDCTGLFNARHLYEMLDQQILGSVHTRKTQFSLIFLDLDHFKLVNDTHGHQRGTRLLAEIGSLLKRCLGPSNYAFRYGGDEFVALLPNLGKQAATTLTIGVCEQLRKARFLEGDGLSLNICASFGLATFPEDGTTVHDILRTADMMMYEAKISRNNVAVAGQGLVMDTPTPAELRSEIRLTEKRRVNISGIN</sequence>